<name>A0ACC2C438_DIPCM</name>
<organism evidence="1 2">
    <name type="scientific">Diphasiastrum complanatum</name>
    <name type="common">Issler's clubmoss</name>
    <name type="synonym">Lycopodium complanatum</name>
    <dbReference type="NCBI Taxonomy" id="34168"/>
    <lineage>
        <taxon>Eukaryota</taxon>
        <taxon>Viridiplantae</taxon>
        <taxon>Streptophyta</taxon>
        <taxon>Embryophyta</taxon>
        <taxon>Tracheophyta</taxon>
        <taxon>Lycopodiopsida</taxon>
        <taxon>Lycopodiales</taxon>
        <taxon>Lycopodiaceae</taxon>
        <taxon>Lycopodioideae</taxon>
        <taxon>Diphasiastrum</taxon>
    </lineage>
</organism>
<dbReference type="EMBL" id="CM055103">
    <property type="protein sequence ID" value="KAJ7536787.1"/>
    <property type="molecule type" value="Genomic_DNA"/>
</dbReference>
<evidence type="ECO:0000313" key="1">
    <source>
        <dbReference type="EMBL" id="KAJ7536787.1"/>
    </source>
</evidence>
<proteinExistence type="predicted"/>
<comment type="caution">
    <text evidence="1">The sequence shown here is derived from an EMBL/GenBank/DDBJ whole genome shotgun (WGS) entry which is preliminary data.</text>
</comment>
<keyword evidence="2" id="KW-1185">Reference proteome</keyword>
<reference evidence="2" key="1">
    <citation type="journal article" date="2024" name="Proc. Natl. Acad. Sci. U.S.A.">
        <title>Extraordinary preservation of gene collinearity over three hundred million years revealed in homosporous lycophytes.</title>
        <authorList>
            <person name="Li C."/>
            <person name="Wickell D."/>
            <person name="Kuo L.Y."/>
            <person name="Chen X."/>
            <person name="Nie B."/>
            <person name="Liao X."/>
            <person name="Peng D."/>
            <person name="Ji J."/>
            <person name="Jenkins J."/>
            <person name="Williams M."/>
            <person name="Shu S."/>
            <person name="Plott C."/>
            <person name="Barry K."/>
            <person name="Rajasekar S."/>
            <person name="Grimwood J."/>
            <person name="Han X."/>
            <person name="Sun S."/>
            <person name="Hou Z."/>
            <person name="He W."/>
            <person name="Dai G."/>
            <person name="Sun C."/>
            <person name="Schmutz J."/>
            <person name="Leebens-Mack J.H."/>
            <person name="Li F.W."/>
            <person name="Wang L."/>
        </authorList>
    </citation>
    <scope>NUCLEOTIDE SEQUENCE [LARGE SCALE GENOMIC DNA]</scope>
    <source>
        <strain evidence="2">cv. PW_Plant_1</strain>
    </source>
</reference>
<sequence>MGCFGLDIIELRQSQLESFTRSCGLRLQLVEIDNESVIECWVPKSITTHKPAVLLIHGFVFNATFEWEKQINALQKAFNLFVPNLLFFGRSTTQVEKRSEFFQAECMMKMLQQLNVKEAHVVGTSYGGIVAFRMAHMYPGVVKKVVIASAGVCMKPSTNDPLLKSFNASHVHEILMPNNVQNLKKCMKLATHKPFLFLPTSIYEDFIKMMNHNWKHKVELLDAMLVGSKNAAPLPYLSQDVLILWGRHDGLFNLDLGYELKKHLGEKAKLVVISEAAHQPHIERSKEFNKFVMKFLEGNSK</sequence>
<dbReference type="Proteomes" id="UP001162992">
    <property type="component" value="Chromosome 12"/>
</dbReference>
<evidence type="ECO:0000313" key="2">
    <source>
        <dbReference type="Proteomes" id="UP001162992"/>
    </source>
</evidence>
<accession>A0ACC2C438</accession>
<protein>
    <submittedName>
        <fullName evidence="1">Uncharacterized protein</fullName>
    </submittedName>
</protein>
<gene>
    <name evidence="1" type="ORF">O6H91_12G081700</name>
</gene>